<evidence type="ECO:0000256" key="1">
    <source>
        <dbReference type="SAM" id="MobiDB-lite"/>
    </source>
</evidence>
<feature type="region of interest" description="Disordered" evidence="1">
    <location>
        <begin position="68"/>
        <end position="96"/>
    </location>
</feature>
<reference evidence="2" key="1">
    <citation type="submission" date="2020-11" db="EMBL/GenBank/DDBJ databases">
        <authorList>
            <person name="Tran Van P."/>
        </authorList>
    </citation>
    <scope>NUCLEOTIDE SEQUENCE</scope>
</reference>
<evidence type="ECO:0000313" key="2">
    <source>
        <dbReference type="EMBL" id="CAD7239291.1"/>
    </source>
</evidence>
<dbReference type="AlphaFoldDB" id="A0A7R9A171"/>
<dbReference type="EMBL" id="OB720980">
    <property type="protein sequence ID" value="CAD7239291.1"/>
    <property type="molecule type" value="Genomic_DNA"/>
</dbReference>
<proteinExistence type="predicted"/>
<name>A0A7R9A171_9CRUS</name>
<feature type="non-terminal residue" evidence="2">
    <location>
        <position position="1"/>
    </location>
</feature>
<sequence length="96" mass="10691">MGCSSLFLVLSADQTSSHRLFLVLSADRAKQIKTNATINEDPTEKLLRELKEENERLKQMMAGGGAVMAGVNTKGMSAEDKKKIEEELKEQYEAQM</sequence>
<protein>
    <submittedName>
        <fullName evidence="2">Uncharacterized protein</fullName>
    </submittedName>
</protein>
<accession>A0A7R9A171</accession>
<gene>
    <name evidence="2" type="ORF">CTOB1V02_LOCUS17106</name>
</gene>
<dbReference type="PANTHER" id="PTHR47117">
    <property type="entry name" value="STAR-RELATED LIPID TRANSFER PROTEIN 9"/>
    <property type="match status" value="1"/>
</dbReference>
<organism evidence="2">
    <name type="scientific">Cyprideis torosa</name>
    <dbReference type="NCBI Taxonomy" id="163714"/>
    <lineage>
        <taxon>Eukaryota</taxon>
        <taxon>Metazoa</taxon>
        <taxon>Ecdysozoa</taxon>
        <taxon>Arthropoda</taxon>
        <taxon>Crustacea</taxon>
        <taxon>Oligostraca</taxon>
        <taxon>Ostracoda</taxon>
        <taxon>Podocopa</taxon>
        <taxon>Podocopida</taxon>
        <taxon>Cytherocopina</taxon>
        <taxon>Cytheroidea</taxon>
        <taxon>Cytherideidae</taxon>
        <taxon>Cyprideis</taxon>
    </lineage>
</organism>
<feature type="compositionally biased region" description="Basic and acidic residues" evidence="1">
    <location>
        <begin position="77"/>
        <end position="96"/>
    </location>
</feature>